<dbReference type="GO" id="GO:0030488">
    <property type="term" value="P:tRNA methylation"/>
    <property type="evidence" value="ECO:0007669"/>
    <property type="project" value="TreeGrafter"/>
</dbReference>
<dbReference type="Proteomes" id="UP001166286">
    <property type="component" value="Unassembled WGS sequence"/>
</dbReference>
<keyword evidence="9" id="KW-1185">Reference proteome</keyword>
<protein>
    <submittedName>
        <fullName evidence="8">Uncharacterized protein</fullName>
    </submittedName>
</protein>
<dbReference type="InterPro" id="IPR027368">
    <property type="entry name" value="MnmE_dom2"/>
</dbReference>
<dbReference type="Pfam" id="PF01926">
    <property type="entry name" value="MMR_HSR1"/>
    <property type="match status" value="1"/>
</dbReference>
<dbReference type="AlphaFoldDB" id="A0AA39R2W8"/>
<comment type="caution">
    <text evidence="8">The sequence shown here is derived from an EMBL/GenBank/DDBJ whole genome shotgun (WGS) entry which is preliminary data.</text>
</comment>
<organism evidence="8 9">
    <name type="scientific">Cladonia borealis</name>
    <dbReference type="NCBI Taxonomy" id="184061"/>
    <lineage>
        <taxon>Eukaryota</taxon>
        <taxon>Fungi</taxon>
        <taxon>Dikarya</taxon>
        <taxon>Ascomycota</taxon>
        <taxon>Pezizomycotina</taxon>
        <taxon>Lecanoromycetes</taxon>
        <taxon>OSLEUM clade</taxon>
        <taxon>Lecanoromycetidae</taxon>
        <taxon>Lecanorales</taxon>
        <taxon>Lecanorineae</taxon>
        <taxon>Cladoniaceae</taxon>
        <taxon>Cladonia</taxon>
    </lineage>
</organism>
<evidence type="ECO:0000256" key="2">
    <source>
        <dbReference type="ARBA" id="ARBA00022694"/>
    </source>
</evidence>
<evidence type="ECO:0000259" key="5">
    <source>
        <dbReference type="Pfam" id="PF01926"/>
    </source>
</evidence>
<dbReference type="InterPro" id="IPR025867">
    <property type="entry name" value="MnmE_helical"/>
</dbReference>
<dbReference type="GO" id="GO:0005739">
    <property type="term" value="C:mitochondrion"/>
    <property type="evidence" value="ECO:0007669"/>
    <property type="project" value="TreeGrafter"/>
</dbReference>
<feature type="domain" description="G" evidence="5">
    <location>
        <begin position="289"/>
        <end position="427"/>
    </location>
</feature>
<evidence type="ECO:0000256" key="3">
    <source>
        <dbReference type="ARBA" id="ARBA00022741"/>
    </source>
</evidence>
<dbReference type="GO" id="GO:0005525">
    <property type="term" value="F:GTP binding"/>
    <property type="evidence" value="ECO:0007669"/>
    <property type="project" value="UniProtKB-KW"/>
</dbReference>
<dbReference type="Gene3D" id="3.30.1360.120">
    <property type="entry name" value="Probable tRNA modification gtpase trme, domain 1"/>
    <property type="match status" value="1"/>
</dbReference>
<accession>A0AA39R2W8</accession>
<dbReference type="Pfam" id="PF10396">
    <property type="entry name" value="TrmE_N"/>
    <property type="match status" value="1"/>
</dbReference>
<dbReference type="PRINTS" id="PR00326">
    <property type="entry name" value="GTP1OBG"/>
</dbReference>
<evidence type="ECO:0000259" key="6">
    <source>
        <dbReference type="Pfam" id="PF10396"/>
    </source>
</evidence>
<dbReference type="InterPro" id="IPR004520">
    <property type="entry name" value="GTPase_MnmE"/>
</dbReference>
<dbReference type="GO" id="GO:0002098">
    <property type="term" value="P:tRNA wobble uridine modification"/>
    <property type="evidence" value="ECO:0007669"/>
    <property type="project" value="TreeGrafter"/>
</dbReference>
<dbReference type="EMBL" id="JAFEKC020000009">
    <property type="protein sequence ID" value="KAK0513031.1"/>
    <property type="molecule type" value="Genomic_DNA"/>
</dbReference>
<reference evidence="8" key="1">
    <citation type="submission" date="2023-03" db="EMBL/GenBank/DDBJ databases">
        <title>Complete genome of Cladonia borealis.</title>
        <authorList>
            <person name="Park H."/>
        </authorList>
    </citation>
    <scope>NUCLEOTIDE SEQUENCE</scope>
    <source>
        <strain evidence="8">ANT050790</strain>
    </source>
</reference>
<proteinExistence type="inferred from homology"/>
<evidence type="ECO:0000313" key="9">
    <source>
        <dbReference type="Proteomes" id="UP001166286"/>
    </source>
</evidence>
<dbReference type="PANTHER" id="PTHR42714:SF2">
    <property type="entry name" value="TRNA MODIFICATION GTPASE GTPBP3, MITOCHONDRIAL"/>
    <property type="match status" value="1"/>
</dbReference>
<dbReference type="HAMAP" id="MF_00379">
    <property type="entry name" value="GTPase_MnmE"/>
    <property type="match status" value="1"/>
</dbReference>
<feature type="domain" description="GTP-binding protein TrmE N-terminal" evidence="6">
    <location>
        <begin position="60"/>
        <end position="187"/>
    </location>
</feature>
<evidence type="ECO:0000256" key="1">
    <source>
        <dbReference type="ARBA" id="ARBA00011043"/>
    </source>
</evidence>
<dbReference type="InterPro" id="IPR018948">
    <property type="entry name" value="GTP-bd_TrmE_N"/>
</dbReference>
<keyword evidence="2" id="KW-0819">tRNA processing</keyword>
<sequence length="599" mass="65719">MRLLRRPLQSLISCNTRLICARSTGRAVSVPWRNEEYERRCPSMIRRSISNLSTLNDSSIYALSTAPGRAAIAIIRVSGPACLTVYQSLCPSRPPPKPRYASLRTLCAPGEVGSEPQVLDSGALVLYFPSPETVTGEDVLELHVHGGTAVVKAVLSAIPKAISKNSPYTIRYAEPGEFTRRAFYNNRLDLLQIEELGDTLAAETEQQRRLAVRGTHSVLAERYDSWRQKLLEARGELEALIDFSEDQDFDESPAFLCDSVANQVQELTSQLQLNIVNASRGELLRKGIRIALVGAPNAGKSSLLNEIVGRQAAIVSSEPGTTRDVIEVSLDIGGFYCTIADLAGLRQGADDSSAWQIGEIEKEGMRRAKELALAADVVIAVIPLEERQAPGKEGFSKQVEPVLDSQVFEVLQQCDLRRQRIVFVINKADLATQNWLTVCRSFRRQMPVQDIATLEPIVFAVSCKKAQDKSSGGPDPGQIQGFLNKLTHMFGQMTSAIDIDGQRVAGNNSIWTESLGATERQRTLLEHCFQHLENFLMVTQPTQSVHAQAFHIDNGIDVVVAAEHLRAAADCLARITGRGEAGDVEEVLGVVFEKFCVGK</sequence>
<dbReference type="InterPro" id="IPR005225">
    <property type="entry name" value="Small_GTP-bd"/>
</dbReference>
<evidence type="ECO:0000259" key="7">
    <source>
        <dbReference type="Pfam" id="PF12631"/>
    </source>
</evidence>
<evidence type="ECO:0000313" key="8">
    <source>
        <dbReference type="EMBL" id="KAK0513031.1"/>
    </source>
</evidence>
<comment type="similarity">
    <text evidence="1">Belongs to the TRAFAC class TrmE-Era-EngA-EngB-Septin-like GTPase superfamily. TrmE GTPase family.</text>
</comment>
<dbReference type="GO" id="GO:0003924">
    <property type="term" value="F:GTPase activity"/>
    <property type="evidence" value="ECO:0007669"/>
    <property type="project" value="InterPro"/>
</dbReference>
<dbReference type="Gene3D" id="3.40.50.300">
    <property type="entry name" value="P-loop containing nucleotide triphosphate hydrolases"/>
    <property type="match status" value="1"/>
</dbReference>
<dbReference type="CDD" id="cd04164">
    <property type="entry name" value="trmE"/>
    <property type="match status" value="1"/>
</dbReference>
<dbReference type="InterPro" id="IPR031168">
    <property type="entry name" value="G_TrmE"/>
</dbReference>
<dbReference type="InterPro" id="IPR027417">
    <property type="entry name" value="P-loop_NTPase"/>
</dbReference>
<dbReference type="InterPro" id="IPR027266">
    <property type="entry name" value="TrmE/GcvT-like"/>
</dbReference>
<name>A0AA39R2W8_9LECA</name>
<keyword evidence="4" id="KW-0342">GTP-binding</keyword>
<evidence type="ECO:0000256" key="4">
    <source>
        <dbReference type="ARBA" id="ARBA00023134"/>
    </source>
</evidence>
<dbReference type="PANTHER" id="PTHR42714">
    <property type="entry name" value="TRNA MODIFICATION GTPASE GTPBP3"/>
    <property type="match status" value="1"/>
</dbReference>
<feature type="domain" description="MnmE helical" evidence="7">
    <location>
        <begin position="190"/>
        <end position="596"/>
    </location>
</feature>
<keyword evidence="3" id="KW-0547">Nucleotide-binding</keyword>
<dbReference type="Pfam" id="PF12631">
    <property type="entry name" value="MnmE_helical"/>
    <property type="match status" value="1"/>
</dbReference>
<gene>
    <name evidence="8" type="ORF">JMJ35_005048</name>
</gene>
<dbReference type="Gene3D" id="1.20.120.430">
    <property type="entry name" value="tRNA modification GTPase MnmE domain 2"/>
    <property type="match status" value="1"/>
</dbReference>
<dbReference type="InterPro" id="IPR006073">
    <property type="entry name" value="GTP-bd"/>
</dbReference>
<dbReference type="SUPFAM" id="SSF52540">
    <property type="entry name" value="P-loop containing nucleoside triphosphate hydrolases"/>
    <property type="match status" value="1"/>
</dbReference>
<dbReference type="NCBIfam" id="TIGR00231">
    <property type="entry name" value="small_GTP"/>
    <property type="match status" value="1"/>
</dbReference>
<dbReference type="CDD" id="cd14858">
    <property type="entry name" value="TrmE_N"/>
    <property type="match status" value="1"/>
</dbReference>